<reference evidence="4" key="1">
    <citation type="submission" date="2023-03" db="EMBL/GenBank/DDBJ databases">
        <title>Massive genome expansion in bonnet fungi (Mycena s.s.) driven by repeated elements and novel gene families across ecological guilds.</title>
        <authorList>
            <consortium name="Lawrence Berkeley National Laboratory"/>
            <person name="Harder C.B."/>
            <person name="Miyauchi S."/>
            <person name="Viragh M."/>
            <person name="Kuo A."/>
            <person name="Thoen E."/>
            <person name="Andreopoulos B."/>
            <person name="Lu D."/>
            <person name="Skrede I."/>
            <person name="Drula E."/>
            <person name="Henrissat B."/>
            <person name="Morin E."/>
            <person name="Kohler A."/>
            <person name="Barry K."/>
            <person name="LaButti K."/>
            <person name="Morin E."/>
            <person name="Salamov A."/>
            <person name="Lipzen A."/>
            <person name="Mereny Z."/>
            <person name="Hegedus B."/>
            <person name="Baldrian P."/>
            <person name="Stursova M."/>
            <person name="Weitz H."/>
            <person name="Taylor A."/>
            <person name="Grigoriev I.V."/>
            <person name="Nagy L.G."/>
            <person name="Martin F."/>
            <person name="Kauserud H."/>
        </authorList>
    </citation>
    <scope>NUCLEOTIDE SEQUENCE</scope>
    <source>
        <strain evidence="4">CBHHK173m</strain>
    </source>
</reference>
<name>A0AAD6UBK0_9AGAR</name>
<dbReference type="Pfam" id="PF07971">
    <property type="entry name" value="Glyco_hydro_92"/>
    <property type="match status" value="1"/>
</dbReference>
<protein>
    <submittedName>
        <fullName evidence="4">Alpha-1,2-mannosidase, putative subfamily</fullName>
    </submittedName>
</protein>
<dbReference type="PANTHER" id="PTHR12143:SF42">
    <property type="entry name" value="PUTATIVE SUBFAMILY (AFU_ORTHOLOGUE AFUA_6G13760)-RELATED"/>
    <property type="match status" value="1"/>
</dbReference>
<evidence type="ECO:0000256" key="1">
    <source>
        <dbReference type="SAM" id="MobiDB-lite"/>
    </source>
</evidence>
<dbReference type="AlphaFoldDB" id="A0AAD6UBK0"/>
<feature type="domain" description="Glycosyl hydrolase family 92 N-terminal" evidence="3">
    <location>
        <begin position="20"/>
        <end position="271"/>
    </location>
</feature>
<evidence type="ECO:0000259" key="2">
    <source>
        <dbReference type="Pfam" id="PF07971"/>
    </source>
</evidence>
<dbReference type="FunFam" id="3.30.2080.10:FF:000001">
    <property type="entry name" value="Alpha-1,2-mannosidase subfamily"/>
    <property type="match status" value="1"/>
</dbReference>
<comment type="caution">
    <text evidence="4">The sequence shown here is derived from an EMBL/GenBank/DDBJ whole genome shotgun (WGS) entry which is preliminary data.</text>
</comment>
<dbReference type="InterPro" id="IPR005887">
    <property type="entry name" value="GH92_a_mannosidase_put"/>
</dbReference>
<dbReference type="FunFam" id="1.20.1050.60:FF:000002">
    <property type="entry name" value="Glycosyl hydrolase family 92"/>
    <property type="match status" value="1"/>
</dbReference>
<feature type="region of interest" description="Disordered" evidence="1">
    <location>
        <begin position="461"/>
        <end position="482"/>
    </location>
</feature>
<dbReference type="Pfam" id="PF17678">
    <property type="entry name" value="Glyco_hydro_92N"/>
    <property type="match status" value="1"/>
</dbReference>
<dbReference type="GO" id="GO:0006516">
    <property type="term" value="P:glycoprotein catabolic process"/>
    <property type="evidence" value="ECO:0007669"/>
    <property type="project" value="TreeGrafter"/>
</dbReference>
<dbReference type="Gene3D" id="3.30.2080.10">
    <property type="entry name" value="GH92 mannosidase domain"/>
    <property type="match status" value="1"/>
</dbReference>
<evidence type="ECO:0000313" key="5">
    <source>
        <dbReference type="Proteomes" id="UP001222325"/>
    </source>
</evidence>
<evidence type="ECO:0000259" key="3">
    <source>
        <dbReference type="Pfam" id="PF17678"/>
    </source>
</evidence>
<feature type="non-terminal residue" evidence="4">
    <location>
        <position position="1"/>
    </location>
</feature>
<dbReference type="Gene3D" id="1.20.1610.10">
    <property type="entry name" value="alpha-1,2-mannosidases domains"/>
    <property type="match status" value="1"/>
</dbReference>
<dbReference type="Gene3D" id="2.70.98.10">
    <property type="match status" value="1"/>
</dbReference>
<dbReference type="InterPro" id="IPR012939">
    <property type="entry name" value="Glyco_hydro_92"/>
</dbReference>
<dbReference type="Proteomes" id="UP001222325">
    <property type="component" value="Unassembled WGS sequence"/>
</dbReference>
<organism evidence="4 5">
    <name type="scientific">Mycena belliarum</name>
    <dbReference type="NCBI Taxonomy" id="1033014"/>
    <lineage>
        <taxon>Eukaryota</taxon>
        <taxon>Fungi</taxon>
        <taxon>Dikarya</taxon>
        <taxon>Basidiomycota</taxon>
        <taxon>Agaricomycotina</taxon>
        <taxon>Agaricomycetes</taxon>
        <taxon>Agaricomycetidae</taxon>
        <taxon>Agaricales</taxon>
        <taxon>Marasmiineae</taxon>
        <taxon>Mycenaceae</taxon>
        <taxon>Mycena</taxon>
    </lineage>
</organism>
<dbReference type="GO" id="GO:0005975">
    <property type="term" value="P:carbohydrate metabolic process"/>
    <property type="evidence" value="ECO:0007669"/>
    <property type="project" value="InterPro"/>
</dbReference>
<dbReference type="SUPFAM" id="SSF48208">
    <property type="entry name" value="Six-hairpin glycosidases"/>
    <property type="match status" value="1"/>
</dbReference>
<dbReference type="PANTHER" id="PTHR12143">
    <property type="entry name" value="PEPTIDE N-GLYCANASE PNGASE -RELATED"/>
    <property type="match status" value="1"/>
</dbReference>
<proteinExistence type="predicted"/>
<dbReference type="EMBL" id="JARJCN010000010">
    <property type="protein sequence ID" value="KAJ7097269.1"/>
    <property type="molecule type" value="Genomic_DNA"/>
</dbReference>
<dbReference type="GO" id="GO:0000224">
    <property type="term" value="F:peptide-N4-(N-acetyl-beta-glucosaminyl)asparagine amidase activity"/>
    <property type="evidence" value="ECO:0007669"/>
    <property type="project" value="TreeGrafter"/>
</dbReference>
<sequence>LTAAAAVLARAAAQPDPAQFVNAFIGTKNGGHVFAGATLPWGSVKAGADSDSGDNQAGYVSDGSNITGISQLHDDGTGGGASLGNFPFLPLTSQQCAGNDLTKCVVDHTKRSLGHGDPTASPGYFSIPLNNGVRAEVTVTQHTALHRFTYPSGTDQLLFLLDATTDLSGSYRGGGRVTVSPNSATSGTRVTGSGTFGPSFGQGSYQVFFCFDAPSTFVQAKYYQTAGTLAYTNLSSAATFDTQIANNNPAGVLMGFAPGAAHTLAVRMGISWTSTAKACAYAEEEIPDIAAFDAVKAAARAKWNEVLGTVEVDATGVSADTQQLFWSSLYRTYISPTNITGDNPLWQSSEPYWDSFYCIWDSFRVVHPLYAITAPTAQAEVVRALIDVYRHTGWLPDCRMSLDKGFTQGGSNADSLLSDSFVKGIRAGIDWETGYQAMVKDATVEGDFTVEGRGGIPARAKHGFVPVGDNADNPPNEGPNTRSASRLLEYAYNDFGIALVAQGLGKPADVEHYFKQSGDWFNIWNPNATHSGFSGFIQPRVENGSWYFDPRWDTGNVFRPDHCSPVFGHNDCFLNSDGGEFYEASSWEYSFYVPHDMAKLVKTMGGPATFSSRLDTFFAKGFHDIGDEPGFLPTYLYNYVGQPAKTVDRVDSILTQFYSTALDGLPGNDDSGAMGAYVVWSHMGFFPVAGQDTYLLNRPYFPKITIHNEATSATATIIASGLSAENKYIQSATLNGVAYTKNWISHELFTRGGTLSLVMGSSQSSTWGTGDADLPMSLSTGGFR</sequence>
<keyword evidence="5" id="KW-1185">Reference proteome</keyword>
<feature type="domain" description="Glycosyl hydrolase family 92" evidence="2">
    <location>
        <begin position="277"/>
        <end position="761"/>
    </location>
</feature>
<dbReference type="InterPro" id="IPR050883">
    <property type="entry name" value="PNGase"/>
</dbReference>
<evidence type="ECO:0000313" key="4">
    <source>
        <dbReference type="EMBL" id="KAJ7097269.1"/>
    </source>
</evidence>
<accession>A0AAD6UBK0</accession>
<dbReference type="Gene3D" id="1.20.1050.60">
    <property type="entry name" value="alpha-1,2-mannosidase"/>
    <property type="match status" value="1"/>
</dbReference>
<dbReference type="InterPro" id="IPR008928">
    <property type="entry name" value="6-hairpin_glycosidase_sf"/>
</dbReference>
<dbReference type="GO" id="GO:0030246">
    <property type="term" value="F:carbohydrate binding"/>
    <property type="evidence" value="ECO:0007669"/>
    <property type="project" value="InterPro"/>
</dbReference>
<dbReference type="GO" id="GO:0005829">
    <property type="term" value="C:cytosol"/>
    <property type="evidence" value="ECO:0007669"/>
    <property type="project" value="TreeGrafter"/>
</dbReference>
<dbReference type="GO" id="GO:0005634">
    <property type="term" value="C:nucleus"/>
    <property type="evidence" value="ECO:0007669"/>
    <property type="project" value="TreeGrafter"/>
</dbReference>
<gene>
    <name evidence="4" type="ORF">B0H15DRAFT_961582</name>
</gene>
<dbReference type="NCBIfam" id="TIGR01180">
    <property type="entry name" value="aman2_put"/>
    <property type="match status" value="1"/>
</dbReference>
<dbReference type="InterPro" id="IPR041371">
    <property type="entry name" value="GH92_N"/>
</dbReference>
<dbReference type="InterPro" id="IPR014718">
    <property type="entry name" value="GH-type_carb-bd"/>
</dbReference>